<dbReference type="Pfam" id="PF25597">
    <property type="entry name" value="SH3_retrovirus"/>
    <property type="match status" value="1"/>
</dbReference>
<evidence type="ECO:0000313" key="3">
    <source>
        <dbReference type="EMBL" id="KAH9293910.1"/>
    </source>
</evidence>
<evidence type="ECO:0000259" key="2">
    <source>
        <dbReference type="Pfam" id="PF25597"/>
    </source>
</evidence>
<sequence>YSEQSKAYKLYNPITKNSIISRDVQFIEEQAWDGSVDKLTNITAEIPHHQNEFDEKITQNVHLAPQGISAVMSSSNSTLVSRSITRGISSGLSSPPANLHPHEGSGNEGDSSNSKSHSSDISDPVLATQRSHFRDTPGKTRSLREIYEQTQGDENVDLYSDFALFSHDDPIYFQDTFANEKWVKAMDEEFDSFEKNRTWDLVSLTEGKSVIGMKWVYKKKFNPDGNVEKYKA</sequence>
<accession>A0AA38C4G4</accession>
<dbReference type="EMBL" id="JAHRHJ020000588">
    <property type="protein sequence ID" value="KAH9293910.1"/>
    <property type="molecule type" value="Genomic_DNA"/>
</dbReference>
<feature type="non-terminal residue" evidence="3">
    <location>
        <position position="232"/>
    </location>
</feature>
<organism evidence="3 4">
    <name type="scientific">Taxus chinensis</name>
    <name type="common">Chinese yew</name>
    <name type="synonym">Taxus wallichiana var. chinensis</name>
    <dbReference type="NCBI Taxonomy" id="29808"/>
    <lineage>
        <taxon>Eukaryota</taxon>
        <taxon>Viridiplantae</taxon>
        <taxon>Streptophyta</taxon>
        <taxon>Embryophyta</taxon>
        <taxon>Tracheophyta</taxon>
        <taxon>Spermatophyta</taxon>
        <taxon>Pinopsida</taxon>
        <taxon>Pinidae</taxon>
        <taxon>Conifers II</taxon>
        <taxon>Cupressales</taxon>
        <taxon>Taxaceae</taxon>
        <taxon>Taxus</taxon>
    </lineage>
</organism>
<keyword evidence="4" id="KW-1185">Reference proteome</keyword>
<feature type="domain" description="Retroviral polymerase SH3-like" evidence="2">
    <location>
        <begin position="1"/>
        <end position="37"/>
    </location>
</feature>
<feature type="compositionally biased region" description="Low complexity" evidence="1">
    <location>
        <begin position="108"/>
        <end position="123"/>
    </location>
</feature>
<reference evidence="3 4" key="1">
    <citation type="journal article" date="2021" name="Nat. Plants">
        <title>The Taxus genome provides insights into paclitaxel biosynthesis.</title>
        <authorList>
            <person name="Xiong X."/>
            <person name="Gou J."/>
            <person name="Liao Q."/>
            <person name="Li Y."/>
            <person name="Zhou Q."/>
            <person name="Bi G."/>
            <person name="Li C."/>
            <person name="Du R."/>
            <person name="Wang X."/>
            <person name="Sun T."/>
            <person name="Guo L."/>
            <person name="Liang H."/>
            <person name="Lu P."/>
            <person name="Wu Y."/>
            <person name="Zhang Z."/>
            <person name="Ro D.K."/>
            <person name="Shang Y."/>
            <person name="Huang S."/>
            <person name="Yan J."/>
        </authorList>
    </citation>
    <scope>NUCLEOTIDE SEQUENCE [LARGE SCALE GENOMIC DNA]</scope>
    <source>
        <strain evidence="3">Ta-2019</strain>
    </source>
</reference>
<dbReference type="InterPro" id="IPR057670">
    <property type="entry name" value="SH3_retrovirus"/>
</dbReference>
<dbReference type="Proteomes" id="UP000824469">
    <property type="component" value="Unassembled WGS sequence"/>
</dbReference>
<comment type="caution">
    <text evidence="3">The sequence shown here is derived from an EMBL/GenBank/DDBJ whole genome shotgun (WGS) entry which is preliminary data.</text>
</comment>
<feature type="region of interest" description="Disordered" evidence="1">
    <location>
        <begin position="90"/>
        <end position="141"/>
    </location>
</feature>
<name>A0AA38C4G4_TAXCH</name>
<gene>
    <name evidence="3" type="ORF">KI387_040891</name>
</gene>
<dbReference type="OMA" id="RAGRNIQ"/>
<protein>
    <recommendedName>
        <fullName evidence="2">Retroviral polymerase SH3-like domain-containing protein</fullName>
    </recommendedName>
</protein>
<dbReference type="AlphaFoldDB" id="A0AA38C4G4"/>
<evidence type="ECO:0000313" key="4">
    <source>
        <dbReference type="Proteomes" id="UP000824469"/>
    </source>
</evidence>
<proteinExistence type="predicted"/>
<evidence type="ECO:0000256" key="1">
    <source>
        <dbReference type="SAM" id="MobiDB-lite"/>
    </source>
</evidence>
<feature type="compositionally biased region" description="Basic and acidic residues" evidence="1">
    <location>
        <begin position="132"/>
        <end position="141"/>
    </location>
</feature>
<feature type="non-terminal residue" evidence="3">
    <location>
        <position position="1"/>
    </location>
</feature>